<feature type="non-terminal residue" evidence="2">
    <location>
        <position position="1"/>
    </location>
</feature>
<dbReference type="AlphaFoldDB" id="A0A699XFL7"/>
<dbReference type="EMBL" id="BKCJ011847449">
    <property type="protein sequence ID" value="GFD57993.1"/>
    <property type="molecule type" value="Genomic_DNA"/>
</dbReference>
<feature type="non-terminal residue" evidence="2">
    <location>
        <position position="56"/>
    </location>
</feature>
<feature type="region of interest" description="Disordered" evidence="1">
    <location>
        <begin position="20"/>
        <end position="43"/>
    </location>
</feature>
<protein>
    <submittedName>
        <fullName evidence="2">Uncharacterized protein</fullName>
    </submittedName>
</protein>
<evidence type="ECO:0000313" key="2">
    <source>
        <dbReference type="EMBL" id="GFD57993.1"/>
    </source>
</evidence>
<name>A0A699XFL7_TANCI</name>
<gene>
    <name evidence="2" type="ORF">Tci_929962</name>
</gene>
<proteinExistence type="predicted"/>
<accession>A0A699XFL7</accession>
<comment type="caution">
    <text evidence="2">The sequence shown here is derived from an EMBL/GenBank/DDBJ whole genome shotgun (WGS) entry which is preliminary data.</text>
</comment>
<organism evidence="2">
    <name type="scientific">Tanacetum cinerariifolium</name>
    <name type="common">Dalmatian daisy</name>
    <name type="synonym">Chrysanthemum cinerariifolium</name>
    <dbReference type="NCBI Taxonomy" id="118510"/>
    <lineage>
        <taxon>Eukaryota</taxon>
        <taxon>Viridiplantae</taxon>
        <taxon>Streptophyta</taxon>
        <taxon>Embryophyta</taxon>
        <taxon>Tracheophyta</taxon>
        <taxon>Spermatophyta</taxon>
        <taxon>Magnoliopsida</taxon>
        <taxon>eudicotyledons</taxon>
        <taxon>Gunneridae</taxon>
        <taxon>Pentapetalae</taxon>
        <taxon>asterids</taxon>
        <taxon>campanulids</taxon>
        <taxon>Asterales</taxon>
        <taxon>Asteraceae</taxon>
        <taxon>Asteroideae</taxon>
        <taxon>Anthemideae</taxon>
        <taxon>Anthemidinae</taxon>
        <taxon>Tanacetum</taxon>
    </lineage>
</organism>
<sequence length="56" mass="5173">AGARAVGAAGERTVVQVGVGRAGGKGQRGITGGGGVGPSGVGAIGPGVSLQRRGYQ</sequence>
<evidence type="ECO:0000256" key="1">
    <source>
        <dbReference type="SAM" id="MobiDB-lite"/>
    </source>
</evidence>
<reference evidence="2" key="1">
    <citation type="journal article" date="2019" name="Sci. Rep.">
        <title>Draft genome of Tanacetum cinerariifolium, the natural source of mosquito coil.</title>
        <authorList>
            <person name="Yamashiro T."/>
            <person name="Shiraishi A."/>
            <person name="Satake H."/>
            <person name="Nakayama K."/>
        </authorList>
    </citation>
    <scope>NUCLEOTIDE SEQUENCE</scope>
</reference>